<proteinExistence type="predicted"/>
<evidence type="ECO:0000256" key="3">
    <source>
        <dbReference type="SAM" id="MobiDB-lite"/>
    </source>
</evidence>
<keyword evidence="1" id="KW-0805">Transcription regulation</keyword>
<feature type="domain" description="ANTAR" evidence="4">
    <location>
        <begin position="171"/>
        <end position="256"/>
    </location>
</feature>
<organism evidence="5 6">
    <name type="scientific">Cryobacterium breve</name>
    <dbReference type="NCBI Taxonomy" id="1259258"/>
    <lineage>
        <taxon>Bacteria</taxon>
        <taxon>Bacillati</taxon>
        <taxon>Actinomycetota</taxon>
        <taxon>Actinomycetes</taxon>
        <taxon>Micrococcales</taxon>
        <taxon>Microbacteriaceae</taxon>
        <taxon>Cryobacterium</taxon>
    </lineage>
</organism>
<protein>
    <submittedName>
        <fullName evidence="5">GAF domain-containing protein</fullName>
    </submittedName>
</protein>
<feature type="region of interest" description="Disordered" evidence="3">
    <location>
        <begin position="190"/>
        <end position="209"/>
    </location>
</feature>
<dbReference type="Proteomes" id="UP001212421">
    <property type="component" value="Chromosome"/>
</dbReference>
<evidence type="ECO:0000313" key="6">
    <source>
        <dbReference type="Proteomes" id="UP001212421"/>
    </source>
</evidence>
<evidence type="ECO:0000313" key="5">
    <source>
        <dbReference type="EMBL" id="WBM80285.1"/>
    </source>
</evidence>
<dbReference type="SMART" id="SM01012">
    <property type="entry name" value="ANTAR"/>
    <property type="match status" value="1"/>
</dbReference>
<evidence type="ECO:0000256" key="1">
    <source>
        <dbReference type="ARBA" id="ARBA00023015"/>
    </source>
</evidence>
<dbReference type="Gene3D" id="1.10.10.10">
    <property type="entry name" value="Winged helix-like DNA-binding domain superfamily/Winged helix DNA-binding domain"/>
    <property type="match status" value="1"/>
</dbReference>
<dbReference type="EMBL" id="CP075584">
    <property type="protein sequence ID" value="WBM80285.1"/>
    <property type="molecule type" value="Genomic_DNA"/>
</dbReference>
<dbReference type="InterPro" id="IPR029016">
    <property type="entry name" value="GAF-like_dom_sf"/>
</dbReference>
<dbReference type="InterPro" id="IPR036388">
    <property type="entry name" value="WH-like_DNA-bd_sf"/>
</dbReference>
<dbReference type="Gene3D" id="3.30.450.40">
    <property type="match status" value="1"/>
</dbReference>
<keyword evidence="6" id="KW-1185">Reference proteome</keyword>
<reference evidence="5 6" key="1">
    <citation type="submission" date="2021-05" db="EMBL/GenBank/DDBJ databases">
        <authorList>
            <person name="Kumar R."/>
            <person name="Kumar A."/>
            <person name="Mukhia S."/>
        </authorList>
    </citation>
    <scope>NUCLEOTIDE SEQUENCE [LARGE SCALE GENOMIC DNA]</scope>
    <source>
        <strain evidence="5 6">ERMR7:08</strain>
    </source>
</reference>
<dbReference type="InterPro" id="IPR003018">
    <property type="entry name" value="GAF"/>
</dbReference>
<evidence type="ECO:0000259" key="4">
    <source>
        <dbReference type="SMART" id="SM01012"/>
    </source>
</evidence>
<gene>
    <name evidence="5" type="ORF">KIV56_01665</name>
</gene>
<dbReference type="Pfam" id="PF03861">
    <property type="entry name" value="ANTAR"/>
    <property type="match status" value="1"/>
</dbReference>
<keyword evidence="2" id="KW-0804">Transcription</keyword>
<name>A0ABY7NF99_9MICO</name>
<dbReference type="Pfam" id="PF13185">
    <property type="entry name" value="GAF_2"/>
    <property type="match status" value="1"/>
</dbReference>
<sequence>MSRSTRTRLPPKRRVRPVCPVSREAFDTAARELEAWDDSGTELCAPFLRVLPVDGAAISTLGAPFGTETISASDAFAARIDELQFDLGEGPCWRALATRRPVLSPDVRLEQNAAWPMFRAALGETDVGGLFAFPLVIGTLEIGAVDLYSFVAGPLPPDAVADATRLADIVARVVLRRALRGYGSAGNDSDWTAVDGPDPAAPTEPEGEGFSRRVIHQATGMILAQLDLSAADALLLLRGYAFSNARSVRSVAHDVVARKIDFSTVLSP</sequence>
<dbReference type="SUPFAM" id="SSF55781">
    <property type="entry name" value="GAF domain-like"/>
    <property type="match status" value="1"/>
</dbReference>
<accession>A0ABY7NF99</accession>
<dbReference type="InterPro" id="IPR005561">
    <property type="entry name" value="ANTAR"/>
</dbReference>
<evidence type="ECO:0000256" key="2">
    <source>
        <dbReference type="ARBA" id="ARBA00023163"/>
    </source>
</evidence>